<evidence type="ECO:0000313" key="3">
    <source>
        <dbReference type="EMBL" id="EST45248.1"/>
    </source>
</evidence>
<evidence type="ECO:0000256" key="2">
    <source>
        <dbReference type="ARBA" id="ARBA00022737"/>
    </source>
</evidence>
<dbReference type="Gene3D" id="3.80.10.10">
    <property type="entry name" value="Ribonuclease Inhibitor"/>
    <property type="match status" value="1"/>
</dbReference>
<dbReference type="PANTHER" id="PTHR45973:SF35">
    <property type="entry name" value="LEUCINE-RICH REPEAT-CONTAINING PROTEIN 43"/>
    <property type="match status" value="1"/>
</dbReference>
<dbReference type="PANTHER" id="PTHR45973">
    <property type="entry name" value="PROTEIN PHOSPHATASE 1 REGULATORY SUBUNIT SDS22-RELATED"/>
    <property type="match status" value="1"/>
</dbReference>
<dbReference type="InterPro" id="IPR050576">
    <property type="entry name" value="Cilia_flagella_integrity"/>
</dbReference>
<dbReference type="AlphaFoldDB" id="V6LM03"/>
<dbReference type="VEuPathDB" id="GiardiaDB:SS50377_20193"/>
<sequence length="220" mass="25159">MKLQLSDVLVISQQMNAEAIQTFRWIQHGISDVSVLSSCINLVELDLSQNAITEILFIQFLPNLRRLQLDFNGIHSLQIFNKTTINGDSIYKLQYLSLKQNKITNLQQIQALGKIKSLISVNVLCNEILNDPQFYQYALAMLPNVLHLNETQVRYENGDLIDLDKFIDSLPGTVEDVTVEPWLPESAFDLIELPGFNEICIELEQAVRSSIEKFYVQETQ</sequence>
<dbReference type="SUPFAM" id="SSF52058">
    <property type="entry name" value="L domain-like"/>
    <property type="match status" value="1"/>
</dbReference>
<proteinExistence type="predicted"/>
<gene>
    <name evidence="3" type="ORF">SS50377_14824</name>
    <name evidence="4" type="ORF">SS50377_20193</name>
</gene>
<name>V6LM03_9EUKA</name>
<keyword evidence="1" id="KW-0433">Leucine-rich repeat</keyword>
<dbReference type="Proteomes" id="UP000018208">
    <property type="component" value="Unassembled WGS sequence"/>
</dbReference>
<evidence type="ECO:0000256" key="1">
    <source>
        <dbReference type="ARBA" id="ARBA00022614"/>
    </source>
</evidence>
<evidence type="ECO:0000313" key="5">
    <source>
        <dbReference type="Proteomes" id="UP000018208"/>
    </source>
</evidence>
<reference evidence="4" key="2">
    <citation type="submission" date="2020-12" db="EMBL/GenBank/DDBJ databases">
        <title>New Spironucleus salmonicida genome in near-complete chromosomes.</title>
        <authorList>
            <person name="Xu F."/>
            <person name="Kurt Z."/>
            <person name="Jimenez-Gonzalez A."/>
            <person name="Astvaldsson A."/>
            <person name="Andersson J.O."/>
            <person name="Svard S.G."/>
        </authorList>
    </citation>
    <scope>NUCLEOTIDE SEQUENCE</scope>
    <source>
        <strain evidence="4">ATCC 50377</strain>
    </source>
</reference>
<dbReference type="InterPro" id="IPR032675">
    <property type="entry name" value="LRR_dom_sf"/>
</dbReference>
<dbReference type="OrthoDB" id="1517790at2759"/>
<protein>
    <submittedName>
        <fullName evidence="4">Leucine-rich repeat protein</fullName>
    </submittedName>
</protein>
<evidence type="ECO:0000313" key="4">
    <source>
        <dbReference type="EMBL" id="KAH0576847.1"/>
    </source>
</evidence>
<organism evidence="3">
    <name type="scientific">Spironucleus salmonicida</name>
    <dbReference type="NCBI Taxonomy" id="348837"/>
    <lineage>
        <taxon>Eukaryota</taxon>
        <taxon>Metamonada</taxon>
        <taxon>Diplomonadida</taxon>
        <taxon>Hexamitidae</taxon>
        <taxon>Hexamitinae</taxon>
        <taxon>Spironucleus</taxon>
    </lineage>
</organism>
<dbReference type="EMBL" id="AUWU02000001">
    <property type="protein sequence ID" value="KAH0576847.1"/>
    <property type="molecule type" value="Genomic_DNA"/>
</dbReference>
<dbReference type="InterPro" id="IPR001611">
    <property type="entry name" value="Leu-rich_rpt"/>
</dbReference>
<dbReference type="EMBL" id="KI546100">
    <property type="protein sequence ID" value="EST45248.1"/>
    <property type="molecule type" value="Genomic_DNA"/>
</dbReference>
<keyword evidence="5" id="KW-1185">Reference proteome</keyword>
<dbReference type="PROSITE" id="PS51450">
    <property type="entry name" value="LRR"/>
    <property type="match status" value="2"/>
</dbReference>
<keyword evidence="2" id="KW-0677">Repeat</keyword>
<reference evidence="3 4" key="1">
    <citation type="journal article" date="2014" name="PLoS Genet.">
        <title>The Genome of Spironucleus salmonicida Highlights a Fish Pathogen Adapted to Fluctuating Environments.</title>
        <authorList>
            <person name="Xu F."/>
            <person name="Jerlstrom-Hultqvist J."/>
            <person name="Einarsson E."/>
            <person name="Astvaldsson A."/>
            <person name="Svard S.G."/>
            <person name="Andersson J.O."/>
        </authorList>
    </citation>
    <scope>NUCLEOTIDE SEQUENCE</scope>
    <source>
        <strain evidence="4">ATCC 50377</strain>
    </source>
</reference>
<accession>V6LM03</accession>